<organism evidence="5 6">
    <name type="scientific">Heterobasidion irregulare (strain TC 32-1)</name>
    <dbReference type="NCBI Taxonomy" id="747525"/>
    <lineage>
        <taxon>Eukaryota</taxon>
        <taxon>Fungi</taxon>
        <taxon>Dikarya</taxon>
        <taxon>Basidiomycota</taxon>
        <taxon>Agaricomycotina</taxon>
        <taxon>Agaricomycetes</taxon>
        <taxon>Russulales</taxon>
        <taxon>Bondarzewiaceae</taxon>
        <taxon>Heterobasidion</taxon>
        <taxon>Heterobasidion annosum species complex</taxon>
    </lineage>
</organism>
<dbReference type="PANTHER" id="PTHR44169">
    <property type="entry name" value="NADPH-DEPENDENT 1-ACYLDIHYDROXYACETONE PHOSPHATE REDUCTASE"/>
    <property type="match status" value="1"/>
</dbReference>
<dbReference type="HOGENOM" id="CLU_010194_2_9_1"/>
<dbReference type="PROSITE" id="PS00061">
    <property type="entry name" value="ADH_SHORT"/>
    <property type="match status" value="1"/>
</dbReference>
<dbReference type="GO" id="GO:0019433">
    <property type="term" value="P:triglyceride catabolic process"/>
    <property type="evidence" value="ECO:0007669"/>
    <property type="project" value="TreeGrafter"/>
</dbReference>
<accession>W4KHV6</accession>
<evidence type="ECO:0000256" key="3">
    <source>
        <dbReference type="ARBA" id="ARBA00023002"/>
    </source>
</evidence>
<dbReference type="STRING" id="747525.W4KHV6"/>
<dbReference type="SUPFAM" id="SSF51735">
    <property type="entry name" value="NAD(P)-binding Rossmann-fold domains"/>
    <property type="match status" value="1"/>
</dbReference>
<evidence type="ECO:0000256" key="1">
    <source>
        <dbReference type="ARBA" id="ARBA00006484"/>
    </source>
</evidence>
<dbReference type="GO" id="GO:0000140">
    <property type="term" value="F:acylglycerone-phosphate reductase (NADP+) activity"/>
    <property type="evidence" value="ECO:0007669"/>
    <property type="project" value="TreeGrafter"/>
</dbReference>
<dbReference type="EMBL" id="KI925456">
    <property type="protein sequence ID" value="ETW84895.1"/>
    <property type="molecule type" value="Genomic_DNA"/>
</dbReference>
<dbReference type="PRINTS" id="PR00081">
    <property type="entry name" value="GDHRDH"/>
</dbReference>
<comment type="similarity">
    <text evidence="1 4">Belongs to the short-chain dehydrogenases/reductases (SDR) family.</text>
</comment>
<keyword evidence="2" id="KW-0521">NADP</keyword>
<dbReference type="InterPro" id="IPR036291">
    <property type="entry name" value="NAD(P)-bd_dom_sf"/>
</dbReference>
<dbReference type="KEGG" id="hir:HETIRDRAFT_311634"/>
<evidence type="ECO:0000313" key="5">
    <source>
        <dbReference type="EMBL" id="ETW84895.1"/>
    </source>
</evidence>
<dbReference type="Gene3D" id="3.40.50.720">
    <property type="entry name" value="NAD(P)-binding Rossmann-like Domain"/>
    <property type="match status" value="1"/>
</dbReference>
<sequence length="245" mass="26704">CTTGRIGEALAKEFHSQGNAQVFATSRNVDAMPTLAAIGIETLALDVTDVNSIREAKNVIAERTGSSLDILVNNAGTTYPSAASDISMDRVRAVFDVNLFGAMTAVHEFLPLLLATGDSRIVQMSSLAGLMPVPFNSAYNTSKAALLSYGDTLRVELAPLNSIMQNMPRSLPPDSIYQPINQEYARDRIEHFQDSALPVSQLAKTVVAEALTKTPRAWVYTSKNAWLVWIVSTFMSRTGFVRVYL</sequence>
<dbReference type="PANTHER" id="PTHR44169:SF6">
    <property type="entry name" value="NADPH-DEPENDENT 1-ACYLDIHYDROXYACETONE PHOSPHATE REDUCTASE"/>
    <property type="match status" value="1"/>
</dbReference>
<keyword evidence="6" id="KW-1185">Reference proteome</keyword>
<dbReference type="GO" id="GO:0005811">
    <property type="term" value="C:lipid droplet"/>
    <property type="evidence" value="ECO:0007669"/>
    <property type="project" value="TreeGrafter"/>
</dbReference>
<dbReference type="Proteomes" id="UP000030671">
    <property type="component" value="Unassembled WGS sequence"/>
</dbReference>
<dbReference type="GO" id="GO:0005783">
    <property type="term" value="C:endoplasmic reticulum"/>
    <property type="evidence" value="ECO:0007669"/>
    <property type="project" value="TreeGrafter"/>
</dbReference>
<dbReference type="RefSeq" id="XP_009544519.1">
    <property type="nucleotide sequence ID" value="XM_009546224.1"/>
</dbReference>
<gene>
    <name evidence="5" type="ORF">HETIRDRAFT_311634</name>
</gene>
<evidence type="ECO:0000256" key="2">
    <source>
        <dbReference type="ARBA" id="ARBA00022857"/>
    </source>
</evidence>
<dbReference type="InterPro" id="IPR002347">
    <property type="entry name" value="SDR_fam"/>
</dbReference>
<dbReference type="Pfam" id="PF00106">
    <property type="entry name" value="adh_short"/>
    <property type="match status" value="1"/>
</dbReference>
<dbReference type="PRINTS" id="PR00080">
    <property type="entry name" value="SDRFAMILY"/>
</dbReference>
<feature type="non-terminal residue" evidence="5">
    <location>
        <position position="1"/>
    </location>
</feature>
<name>W4KHV6_HETIT</name>
<evidence type="ECO:0000256" key="4">
    <source>
        <dbReference type="RuleBase" id="RU000363"/>
    </source>
</evidence>
<dbReference type="OrthoDB" id="2102561at2759"/>
<evidence type="ECO:0000313" key="6">
    <source>
        <dbReference type="Proteomes" id="UP000030671"/>
    </source>
</evidence>
<dbReference type="eggNOG" id="KOG1209">
    <property type="taxonomic scope" value="Eukaryota"/>
</dbReference>
<protein>
    <recommendedName>
        <fullName evidence="7">NAD(P)-binding protein</fullName>
    </recommendedName>
</protein>
<dbReference type="InParanoid" id="W4KHV6"/>
<dbReference type="InterPro" id="IPR020904">
    <property type="entry name" value="Sc_DH/Rdtase_CS"/>
</dbReference>
<evidence type="ECO:0008006" key="7">
    <source>
        <dbReference type="Google" id="ProtNLM"/>
    </source>
</evidence>
<reference evidence="5 6" key="1">
    <citation type="journal article" date="2012" name="New Phytol.">
        <title>Insight into trade-off between wood decay and parasitism from the genome of a fungal forest pathogen.</title>
        <authorList>
            <person name="Olson A."/>
            <person name="Aerts A."/>
            <person name="Asiegbu F."/>
            <person name="Belbahri L."/>
            <person name="Bouzid O."/>
            <person name="Broberg A."/>
            <person name="Canback B."/>
            <person name="Coutinho P.M."/>
            <person name="Cullen D."/>
            <person name="Dalman K."/>
            <person name="Deflorio G."/>
            <person name="van Diepen L.T."/>
            <person name="Dunand C."/>
            <person name="Duplessis S."/>
            <person name="Durling M."/>
            <person name="Gonthier P."/>
            <person name="Grimwood J."/>
            <person name="Fossdal C.G."/>
            <person name="Hansson D."/>
            <person name="Henrissat B."/>
            <person name="Hietala A."/>
            <person name="Himmelstrand K."/>
            <person name="Hoffmeister D."/>
            <person name="Hogberg N."/>
            <person name="James T.Y."/>
            <person name="Karlsson M."/>
            <person name="Kohler A."/>
            <person name="Kues U."/>
            <person name="Lee Y.H."/>
            <person name="Lin Y.C."/>
            <person name="Lind M."/>
            <person name="Lindquist E."/>
            <person name="Lombard V."/>
            <person name="Lucas S."/>
            <person name="Lunden K."/>
            <person name="Morin E."/>
            <person name="Murat C."/>
            <person name="Park J."/>
            <person name="Raffaello T."/>
            <person name="Rouze P."/>
            <person name="Salamov A."/>
            <person name="Schmutz J."/>
            <person name="Solheim H."/>
            <person name="Stahlberg J."/>
            <person name="Velez H."/>
            <person name="de Vries R.P."/>
            <person name="Wiebenga A."/>
            <person name="Woodward S."/>
            <person name="Yakovlev I."/>
            <person name="Garbelotto M."/>
            <person name="Martin F."/>
            <person name="Grigoriev I.V."/>
            <person name="Stenlid J."/>
        </authorList>
    </citation>
    <scope>NUCLEOTIDE SEQUENCE [LARGE SCALE GENOMIC DNA]</scope>
    <source>
        <strain evidence="5 6">TC 32-1</strain>
    </source>
</reference>
<dbReference type="AlphaFoldDB" id="W4KHV6"/>
<dbReference type="GO" id="GO:0006654">
    <property type="term" value="P:phosphatidic acid biosynthetic process"/>
    <property type="evidence" value="ECO:0007669"/>
    <property type="project" value="TreeGrafter"/>
</dbReference>
<keyword evidence="3" id="KW-0560">Oxidoreductase</keyword>
<proteinExistence type="inferred from homology"/>
<dbReference type="GeneID" id="20669888"/>
<dbReference type="GO" id="GO:0004806">
    <property type="term" value="F:triacylglycerol lipase activity"/>
    <property type="evidence" value="ECO:0007669"/>
    <property type="project" value="TreeGrafter"/>
</dbReference>